<dbReference type="Proteomes" id="UP000054477">
    <property type="component" value="Unassembled WGS sequence"/>
</dbReference>
<reference evidence="2 3" key="1">
    <citation type="submission" date="2014-04" db="EMBL/GenBank/DDBJ databases">
        <authorList>
            <consortium name="DOE Joint Genome Institute"/>
            <person name="Kuo A."/>
            <person name="Kohler A."/>
            <person name="Nagy L.G."/>
            <person name="Floudas D."/>
            <person name="Copeland A."/>
            <person name="Barry K.W."/>
            <person name="Cichocki N."/>
            <person name="Veneault-Fourrey C."/>
            <person name="LaButti K."/>
            <person name="Lindquist E.A."/>
            <person name="Lipzen A."/>
            <person name="Lundell T."/>
            <person name="Morin E."/>
            <person name="Murat C."/>
            <person name="Sun H."/>
            <person name="Tunlid A."/>
            <person name="Henrissat B."/>
            <person name="Grigoriev I.V."/>
            <person name="Hibbett D.S."/>
            <person name="Martin F."/>
            <person name="Nordberg H.P."/>
            <person name="Cantor M.N."/>
            <person name="Hua S.X."/>
        </authorList>
    </citation>
    <scope>NUCLEOTIDE SEQUENCE [LARGE SCALE GENOMIC DNA]</scope>
    <source>
        <strain evidence="2 3">LaAM-08-1</strain>
    </source>
</reference>
<dbReference type="HOGENOM" id="CLU_512937_0_0_1"/>
<dbReference type="EMBL" id="KN838672">
    <property type="protein sequence ID" value="KIJ98285.1"/>
    <property type="molecule type" value="Genomic_DNA"/>
</dbReference>
<feature type="region of interest" description="Disordered" evidence="1">
    <location>
        <begin position="18"/>
        <end position="47"/>
    </location>
</feature>
<keyword evidence="3" id="KW-1185">Reference proteome</keyword>
<dbReference type="AlphaFoldDB" id="A0A0C9WZI7"/>
<evidence type="ECO:0000256" key="1">
    <source>
        <dbReference type="SAM" id="MobiDB-lite"/>
    </source>
</evidence>
<protein>
    <recommendedName>
        <fullName evidence="4">Copper-fist domain-containing protein</fullName>
    </recommendedName>
</protein>
<evidence type="ECO:0000313" key="2">
    <source>
        <dbReference type="EMBL" id="KIJ98285.1"/>
    </source>
</evidence>
<feature type="region of interest" description="Disordered" evidence="1">
    <location>
        <begin position="327"/>
        <end position="399"/>
    </location>
</feature>
<evidence type="ECO:0000313" key="3">
    <source>
        <dbReference type="Proteomes" id="UP000054477"/>
    </source>
</evidence>
<feature type="compositionally biased region" description="Polar residues" evidence="1">
    <location>
        <begin position="353"/>
        <end position="364"/>
    </location>
</feature>
<feature type="region of interest" description="Disordered" evidence="1">
    <location>
        <begin position="417"/>
        <end position="481"/>
    </location>
</feature>
<reference evidence="3" key="2">
    <citation type="submission" date="2015-01" db="EMBL/GenBank/DDBJ databases">
        <title>Evolutionary Origins and Diversification of the Mycorrhizal Mutualists.</title>
        <authorList>
            <consortium name="DOE Joint Genome Institute"/>
            <consortium name="Mycorrhizal Genomics Consortium"/>
            <person name="Kohler A."/>
            <person name="Kuo A."/>
            <person name="Nagy L.G."/>
            <person name="Floudas D."/>
            <person name="Copeland A."/>
            <person name="Barry K.W."/>
            <person name="Cichocki N."/>
            <person name="Veneault-Fourrey C."/>
            <person name="LaButti K."/>
            <person name="Lindquist E.A."/>
            <person name="Lipzen A."/>
            <person name="Lundell T."/>
            <person name="Morin E."/>
            <person name="Murat C."/>
            <person name="Riley R."/>
            <person name="Ohm R."/>
            <person name="Sun H."/>
            <person name="Tunlid A."/>
            <person name="Henrissat B."/>
            <person name="Grigoriev I.V."/>
            <person name="Hibbett D.S."/>
            <person name="Martin F."/>
        </authorList>
    </citation>
    <scope>NUCLEOTIDE SEQUENCE [LARGE SCALE GENOMIC DNA]</scope>
    <source>
        <strain evidence="3">LaAM-08-1</strain>
    </source>
</reference>
<dbReference type="OrthoDB" id="5600085at2759"/>
<sequence>MRSSCMCKAGGDCQCCTPRQAPSRNRKRSVSDGQQASAADGYMPACHPSRTSSQILARIAELRPVLPRPPAGAPVGGPLHNPSTSTPRGHHTSRHHDNVFSPYGRAYGMSHQYLVQPQSYPISPEPPMSSYPVNEQTFGDHYPTMPASNGAQWVPPNTEVNDMFPSLCGCGDSCQCPGCFHHNGATTAPSSAAFSSCTNPGACVTCLDCTILSLPPFLPADTALSIPNQTDSIDEWLRQISSNPSTAPAFDNYATQSFDQQQQSWDSRLSPIPDSTSAQLFSQSDCCVTRCICPPGQCDCESCESQDSFPSASDAFATVERTSPCFSKRRQSSSSSAPYDDRALDPALFPSGSLPTNNYYTMVDQSRSRSPSTSSQSSQQGSLDRSSMPGSVPYRPSGRIQGLSVFGNVEGVRSAPQLNVRPPLVHTGPTSSSTSVSPIPGSRGRATAPSNQLSYAASNPGSSEGSYDGRYDPTLDSMNIC</sequence>
<organism evidence="2 3">
    <name type="scientific">Laccaria amethystina LaAM-08-1</name>
    <dbReference type="NCBI Taxonomy" id="1095629"/>
    <lineage>
        <taxon>Eukaryota</taxon>
        <taxon>Fungi</taxon>
        <taxon>Dikarya</taxon>
        <taxon>Basidiomycota</taxon>
        <taxon>Agaricomycotina</taxon>
        <taxon>Agaricomycetes</taxon>
        <taxon>Agaricomycetidae</taxon>
        <taxon>Agaricales</taxon>
        <taxon>Agaricineae</taxon>
        <taxon>Hydnangiaceae</taxon>
        <taxon>Laccaria</taxon>
    </lineage>
</organism>
<feature type="compositionally biased region" description="Low complexity" evidence="1">
    <location>
        <begin position="368"/>
        <end position="387"/>
    </location>
</feature>
<proteinExistence type="predicted"/>
<feature type="compositionally biased region" description="Polar residues" evidence="1">
    <location>
        <begin position="448"/>
        <end position="465"/>
    </location>
</feature>
<evidence type="ECO:0008006" key="4">
    <source>
        <dbReference type="Google" id="ProtNLM"/>
    </source>
</evidence>
<gene>
    <name evidence="2" type="ORF">K443DRAFT_211774</name>
</gene>
<feature type="compositionally biased region" description="Low complexity" evidence="1">
    <location>
        <begin position="427"/>
        <end position="442"/>
    </location>
</feature>
<accession>A0A0C9WZI7</accession>
<feature type="region of interest" description="Disordered" evidence="1">
    <location>
        <begin position="66"/>
        <end position="96"/>
    </location>
</feature>
<dbReference type="STRING" id="1095629.A0A0C9WZI7"/>
<name>A0A0C9WZI7_9AGAR</name>